<dbReference type="EMBL" id="JACGCM010001798">
    <property type="protein sequence ID" value="KAF6149165.1"/>
    <property type="molecule type" value="Genomic_DNA"/>
</dbReference>
<evidence type="ECO:0000313" key="3">
    <source>
        <dbReference type="EMBL" id="KAF6149165.1"/>
    </source>
</evidence>
<dbReference type="Proteomes" id="UP000541444">
    <property type="component" value="Unassembled WGS sequence"/>
</dbReference>
<evidence type="ECO:0000259" key="2">
    <source>
        <dbReference type="SMART" id="SM00481"/>
    </source>
</evidence>
<feature type="domain" description="Polymerase/histidinol phosphatase N-terminal" evidence="2">
    <location>
        <begin position="471"/>
        <end position="536"/>
    </location>
</feature>
<dbReference type="Pfam" id="PF02811">
    <property type="entry name" value="PHP"/>
    <property type="match status" value="1"/>
</dbReference>
<dbReference type="InterPro" id="IPR003141">
    <property type="entry name" value="Pol/His_phosphatase_N"/>
</dbReference>
<dbReference type="CDD" id="cd07438">
    <property type="entry name" value="PHP_HisPPase_AMP"/>
    <property type="match status" value="1"/>
</dbReference>
<dbReference type="GO" id="GO:0004534">
    <property type="term" value="F:5'-3' RNA exonuclease activity"/>
    <property type="evidence" value="ECO:0007669"/>
    <property type="project" value="TreeGrafter"/>
</dbReference>
<proteinExistence type="predicted"/>
<dbReference type="Gene3D" id="3.20.20.140">
    <property type="entry name" value="Metal-dependent hydrolases"/>
    <property type="match status" value="1"/>
</dbReference>
<feature type="compositionally biased region" description="Basic residues" evidence="1">
    <location>
        <begin position="407"/>
        <end position="427"/>
    </location>
</feature>
<dbReference type="PANTHER" id="PTHR42924:SF3">
    <property type="entry name" value="POLYMERASE_HISTIDINOL PHOSPHATASE N-TERMINAL DOMAIN-CONTAINING PROTEIN"/>
    <property type="match status" value="1"/>
</dbReference>
<reference evidence="3 4" key="1">
    <citation type="journal article" date="2020" name="IScience">
        <title>Genome Sequencing of the Endangered Kingdonia uniflora (Circaeasteraceae, Ranunculales) Reveals Potential Mechanisms of Evolutionary Specialization.</title>
        <authorList>
            <person name="Sun Y."/>
            <person name="Deng T."/>
            <person name="Zhang A."/>
            <person name="Moore M.J."/>
            <person name="Landis J.B."/>
            <person name="Lin N."/>
            <person name="Zhang H."/>
            <person name="Zhang X."/>
            <person name="Huang J."/>
            <person name="Zhang X."/>
            <person name="Sun H."/>
            <person name="Wang H."/>
        </authorList>
    </citation>
    <scope>NUCLEOTIDE SEQUENCE [LARGE SCALE GENOMIC DNA]</scope>
    <source>
        <strain evidence="3">TB1705</strain>
        <tissue evidence="3">Leaf</tissue>
    </source>
</reference>
<dbReference type="InterPro" id="IPR016195">
    <property type="entry name" value="Pol/histidinol_Pase-like"/>
</dbReference>
<gene>
    <name evidence="3" type="ORF">GIB67_026021</name>
</gene>
<dbReference type="SUPFAM" id="SSF89550">
    <property type="entry name" value="PHP domain-like"/>
    <property type="match status" value="1"/>
</dbReference>
<evidence type="ECO:0000313" key="4">
    <source>
        <dbReference type="Proteomes" id="UP000541444"/>
    </source>
</evidence>
<dbReference type="InterPro" id="IPR052018">
    <property type="entry name" value="PHP_domain"/>
</dbReference>
<evidence type="ECO:0000256" key="1">
    <source>
        <dbReference type="SAM" id="MobiDB-lite"/>
    </source>
</evidence>
<organism evidence="3 4">
    <name type="scientific">Kingdonia uniflora</name>
    <dbReference type="NCBI Taxonomy" id="39325"/>
    <lineage>
        <taxon>Eukaryota</taxon>
        <taxon>Viridiplantae</taxon>
        <taxon>Streptophyta</taxon>
        <taxon>Embryophyta</taxon>
        <taxon>Tracheophyta</taxon>
        <taxon>Spermatophyta</taxon>
        <taxon>Magnoliopsida</taxon>
        <taxon>Ranunculales</taxon>
        <taxon>Circaeasteraceae</taxon>
        <taxon>Kingdonia</taxon>
    </lineage>
</organism>
<feature type="region of interest" description="Disordered" evidence="1">
    <location>
        <begin position="399"/>
        <end position="429"/>
    </location>
</feature>
<dbReference type="SMART" id="SM00481">
    <property type="entry name" value="POLIIIAc"/>
    <property type="match status" value="1"/>
</dbReference>
<name>A0A7J7M2P7_9MAGN</name>
<protein>
    <recommendedName>
        <fullName evidence="2">Polymerase/histidinol phosphatase N-terminal domain-containing protein</fullName>
    </recommendedName>
</protein>
<dbReference type="InterPro" id="IPR004013">
    <property type="entry name" value="PHP_dom"/>
</dbReference>
<dbReference type="FunFam" id="1.10.150.650:FF:000002">
    <property type="entry name" value="PHP domain-containing protein"/>
    <property type="match status" value="1"/>
</dbReference>
<dbReference type="OrthoDB" id="16564at2759"/>
<dbReference type="PANTHER" id="PTHR42924">
    <property type="entry name" value="EXONUCLEASE"/>
    <property type="match status" value="1"/>
</dbReference>
<keyword evidence="4" id="KW-1185">Reference proteome</keyword>
<dbReference type="AlphaFoldDB" id="A0A7J7M2P7"/>
<sequence>MGDGSFEWSIRNRPALGDVSNQIGRVEDSSADGFAGNRPALVNISNQLGKRKFVSVAATGNNFNEGGHGYLKILGGKAGNVDIRRKVCGGTENLLKGKWGSEVVKDVGTENDVSFVKAKLQCLSHDGENSVLGRSRVPSQLKEFSSSLGGNQCFVWGEAFPKTAEVSGPCKVAQNSLPLPIREDCREERGVRSADFVRSSTLSNSVNNAVTTQVFQIDGDDVTSNKSSSIGCSIPSGSSSSKVLESEKCTAFNADSGSNTGADPELLKDCSCSFCLKAAYIWSDLHYQDTKGRIAALKRSRKEIKSVLDKSRNHPNNSAKLESDLMLQWRSLFLHTEGIIGQESTQLQSNLAKLKVLRENCKNDLGMINVAPSHKQRIGLMGDGFSLVQGDISSFTNGGGVGVNSKKGGKTNKKKKNKNGGSKKKKKMSVEQSIATKFISDWVSPDSSPTLPLDDFLVQRSVVKSADKMVFELHSHTICSDGFLSPKALVERANRNGVKVLALTDHDTMSGIPEALEAARRFGMRIIPGVEISTIFYPRGESGEEPVHILAYYGSCGPKHLEELESCLANIRDGRYLRAKSMLSKLNDLKMPIKWERVVKMAGVGVAPGRLHVARALVEAGHVENLKQAFSRYLYDGGPAYSTGNELGAEEAVQLICRTGGFSALAHPWALKNPVAIIRRLKDAGLHGMEVYRSDGKLAAFSDLADTYHLVKLGGSDYHGKGTHNESDLGSVNLPVLAFHEFLKVSRPIWCDATRDILESFAEEPSILNLERLSKFGKIRNLRMEELTLQCGKDVIDLCLSSWLTNEERHSVEFEALRLKLSHTVIKRNCIQLSVMSG</sequence>
<accession>A0A7J7M2P7</accession>
<dbReference type="Gene3D" id="1.10.150.650">
    <property type="match status" value="1"/>
</dbReference>
<comment type="caution">
    <text evidence="3">The sequence shown here is derived from an EMBL/GenBank/DDBJ whole genome shotgun (WGS) entry which is preliminary data.</text>
</comment>
<dbReference type="GO" id="GO:0035312">
    <property type="term" value="F:5'-3' DNA exonuclease activity"/>
    <property type="evidence" value="ECO:0007669"/>
    <property type="project" value="TreeGrafter"/>
</dbReference>